<comment type="caution">
    <text evidence="4">The sequence shown here is derived from an EMBL/GenBank/DDBJ whole genome shotgun (WGS) entry which is preliminary data.</text>
</comment>
<name>A0A8H7B617_9PLEO</name>
<keyword evidence="1" id="KW-0863">Zinc-finger</keyword>
<dbReference type="InterPro" id="IPR013087">
    <property type="entry name" value="Znf_C2H2_type"/>
</dbReference>
<evidence type="ECO:0000259" key="3">
    <source>
        <dbReference type="PROSITE" id="PS50157"/>
    </source>
</evidence>
<keyword evidence="1" id="KW-0862">Zinc</keyword>
<dbReference type="AlphaFoldDB" id="A0A8H7B617"/>
<dbReference type="InterPro" id="IPR036236">
    <property type="entry name" value="Znf_C2H2_sf"/>
</dbReference>
<dbReference type="Gene3D" id="3.30.160.60">
    <property type="entry name" value="Classic Zinc Finger"/>
    <property type="match status" value="1"/>
</dbReference>
<keyword evidence="5" id="KW-1185">Reference proteome</keyword>
<feature type="region of interest" description="Disordered" evidence="2">
    <location>
        <begin position="11"/>
        <end position="64"/>
    </location>
</feature>
<dbReference type="EMBL" id="JAAABM010000006">
    <property type="protein sequence ID" value="KAF7677084.1"/>
    <property type="molecule type" value="Genomic_DNA"/>
</dbReference>
<dbReference type="Proteomes" id="UP000596902">
    <property type="component" value="Unassembled WGS sequence"/>
</dbReference>
<dbReference type="PROSITE" id="PS50157">
    <property type="entry name" value="ZINC_FINGER_C2H2_2"/>
    <property type="match status" value="1"/>
</dbReference>
<reference evidence="4" key="2">
    <citation type="submission" date="2020-08" db="EMBL/GenBank/DDBJ databases">
        <title>Draft Genome Sequence of Cumin Blight Pathogen Alternaria burnsii.</title>
        <authorList>
            <person name="Feng Z."/>
        </authorList>
    </citation>
    <scope>NUCLEOTIDE SEQUENCE</scope>
    <source>
        <strain evidence="4">CBS107.38</strain>
    </source>
</reference>
<dbReference type="GeneID" id="62203521"/>
<organism evidence="4 5">
    <name type="scientific">Alternaria burnsii</name>
    <dbReference type="NCBI Taxonomy" id="1187904"/>
    <lineage>
        <taxon>Eukaryota</taxon>
        <taxon>Fungi</taxon>
        <taxon>Dikarya</taxon>
        <taxon>Ascomycota</taxon>
        <taxon>Pezizomycotina</taxon>
        <taxon>Dothideomycetes</taxon>
        <taxon>Pleosporomycetidae</taxon>
        <taxon>Pleosporales</taxon>
        <taxon>Pleosporineae</taxon>
        <taxon>Pleosporaceae</taxon>
        <taxon>Alternaria</taxon>
        <taxon>Alternaria sect. Alternaria</taxon>
    </lineage>
</organism>
<feature type="domain" description="C2H2-type" evidence="3">
    <location>
        <begin position="371"/>
        <end position="396"/>
    </location>
</feature>
<evidence type="ECO:0000256" key="1">
    <source>
        <dbReference type="PROSITE-ProRule" id="PRU00042"/>
    </source>
</evidence>
<accession>A0A8H7B617</accession>
<protein>
    <recommendedName>
        <fullName evidence="3">C2H2-type domain-containing protein</fullName>
    </recommendedName>
</protein>
<evidence type="ECO:0000313" key="4">
    <source>
        <dbReference type="EMBL" id="KAF7677084.1"/>
    </source>
</evidence>
<dbReference type="RefSeq" id="XP_038787293.1">
    <property type="nucleotide sequence ID" value="XM_038930343.1"/>
</dbReference>
<evidence type="ECO:0000256" key="2">
    <source>
        <dbReference type="SAM" id="MobiDB-lite"/>
    </source>
</evidence>
<dbReference type="PROSITE" id="PS00028">
    <property type="entry name" value="ZINC_FINGER_C2H2_1"/>
    <property type="match status" value="1"/>
</dbReference>
<gene>
    <name evidence="4" type="ORF">GT037_005296</name>
</gene>
<dbReference type="GO" id="GO:0008270">
    <property type="term" value="F:zinc ion binding"/>
    <property type="evidence" value="ECO:0007669"/>
    <property type="project" value="UniProtKB-KW"/>
</dbReference>
<sequence>MPPIFDGVGAEYGAYQSRPPQQSRHDPLRSSGVCNHSQPRSETVATPFGRYSHGTESFQSDSDFRERTIRPSWHHNGYAPSAQQYLYNLASPNVESQNMAFTAEGVVDPQVYGRFRPRPHPPLLHQQSTGSSFTGSENGSNMYLHPGPGAVDQYTNVETSEDLLNLSPLLEPSSYDLDDTGMLDLDSIKQMDNGQSHAAPWSLFKRSETPGMPQHDGVHWTDHNGAPDSSASGYDLASTNSSYVMVPRPATSFLQSGIHSNGMYDSIATVHPVHGAPPDPHLYGQTNTTPGVSIQPATPPIGPSHIGPYFDCTEIQEESYTPSCTTDASSATTALELQCNAAGCTAVFRGLYAKGNLARHKRHNHNGPRVYICEDEGCDRVFRRQDARLKHYRKYHPDLASPYVARTDRDLALSNIGAQLD</sequence>
<dbReference type="SMART" id="SM00355">
    <property type="entry name" value="ZnF_C2H2"/>
    <property type="match status" value="2"/>
</dbReference>
<reference evidence="4" key="1">
    <citation type="submission" date="2020-01" db="EMBL/GenBank/DDBJ databases">
        <authorList>
            <person name="Feng Z.H.Z."/>
        </authorList>
    </citation>
    <scope>NUCLEOTIDE SEQUENCE</scope>
    <source>
        <strain evidence="4">CBS107.38</strain>
    </source>
</reference>
<evidence type="ECO:0000313" key="5">
    <source>
        <dbReference type="Proteomes" id="UP000596902"/>
    </source>
</evidence>
<dbReference type="SUPFAM" id="SSF57667">
    <property type="entry name" value="beta-beta-alpha zinc fingers"/>
    <property type="match status" value="1"/>
</dbReference>
<keyword evidence="1" id="KW-0479">Metal-binding</keyword>
<proteinExistence type="predicted"/>
<feature type="compositionally biased region" description="Polar residues" evidence="2">
    <location>
        <begin position="32"/>
        <end position="44"/>
    </location>
</feature>